<dbReference type="EMBL" id="JRKI01000018">
    <property type="protein sequence ID" value="KIZ17390.1"/>
    <property type="molecule type" value="Genomic_DNA"/>
</dbReference>
<dbReference type="PATRIC" id="fig|1240678.4.peg.2697"/>
<keyword evidence="3" id="KW-1185">Reference proteome</keyword>
<evidence type="ECO:0000313" key="3">
    <source>
        <dbReference type="Proteomes" id="UP000032458"/>
    </source>
</evidence>
<accession>A0A0D7CNF5</accession>
<evidence type="ECO:0000256" key="1">
    <source>
        <dbReference type="SAM" id="MobiDB-lite"/>
    </source>
</evidence>
<dbReference type="Proteomes" id="UP000032458">
    <property type="component" value="Unassembled WGS sequence"/>
</dbReference>
<evidence type="ECO:0000313" key="2">
    <source>
        <dbReference type="EMBL" id="KIZ17390.1"/>
    </source>
</evidence>
<proteinExistence type="predicted"/>
<comment type="caution">
    <text evidence="2">The sequence shown here is derived from an EMBL/GenBank/DDBJ whole genome shotgun (WGS) entry which is preliminary data.</text>
</comment>
<sequence>MAKTPNAFDFPRDLLDAQGELHKVRSELSALYKRLPWSVEPLPGWTHTKEGGRSYESSRPDSPGWTEEQKAQVDALRARQMELVDHIFPHPFWATCDDPVTARSALKHVHDDEAADTASAQ</sequence>
<dbReference type="AlphaFoldDB" id="A0A0D7CNF5"/>
<feature type="compositionally biased region" description="Basic and acidic residues" evidence="1">
    <location>
        <begin position="47"/>
        <end position="59"/>
    </location>
</feature>
<feature type="region of interest" description="Disordered" evidence="1">
    <location>
        <begin position="41"/>
        <end position="73"/>
    </location>
</feature>
<organism evidence="2 3">
    <name type="scientific">Streptomyces natalensis ATCC 27448</name>
    <dbReference type="NCBI Taxonomy" id="1240678"/>
    <lineage>
        <taxon>Bacteria</taxon>
        <taxon>Bacillati</taxon>
        <taxon>Actinomycetota</taxon>
        <taxon>Actinomycetes</taxon>
        <taxon>Kitasatosporales</taxon>
        <taxon>Streptomycetaceae</taxon>
        <taxon>Streptomyces</taxon>
    </lineage>
</organism>
<protein>
    <submittedName>
        <fullName evidence="2">Uncharacterized protein</fullName>
    </submittedName>
</protein>
<reference evidence="2 3" key="1">
    <citation type="submission" date="2014-09" db="EMBL/GenBank/DDBJ databases">
        <title>Draft genome sequence of Streptomyces natalensis ATCC 27448, producer of the antifungal pimaricin.</title>
        <authorList>
            <person name="Mendes M.V."/>
            <person name="Beites T."/>
            <person name="Pires S."/>
            <person name="Santos C.L."/>
            <person name="Moradas-Ferreira P."/>
        </authorList>
    </citation>
    <scope>NUCLEOTIDE SEQUENCE [LARGE SCALE GENOMIC DNA]</scope>
    <source>
        <strain evidence="2 3">ATCC 27448</strain>
    </source>
</reference>
<dbReference type="RefSeq" id="WP_030073819.1">
    <property type="nucleotide sequence ID" value="NZ_JRKI01000018.1"/>
</dbReference>
<gene>
    <name evidence="2" type="ORF">SNA_12820</name>
</gene>
<name>A0A0D7CNF5_9ACTN</name>